<proteinExistence type="predicted"/>
<name>A0ABQ0PSR7_9PROT</name>
<protein>
    <submittedName>
        <fullName evidence="2">Uncharacterized protein</fullName>
    </submittedName>
</protein>
<feature type="transmembrane region" description="Helical" evidence="1">
    <location>
        <begin position="23"/>
        <end position="42"/>
    </location>
</feature>
<feature type="transmembrane region" description="Helical" evidence="1">
    <location>
        <begin position="54"/>
        <end position="76"/>
    </location>
</feature>
<evidence type="ECO:0000313" key="2">
    <source>
        <dbReference type="EMBL" id="GBQ80013.1"/>
    </source>
</evidence>
<dbReference type="EMBL" id="BAPF01000025">
    <property type="protein sequence ID" value="GBQ80013.1"/>
    <property type="molecule type" value="Genomic_DNA"/>
</dbReference>
<evidence type="ECO:0000256" key="1">
    <source>
        <dbReference type="SAM" id="Phobius"/>
    </source>
</evidence>
<comment type="caution">
    <text evidence="2">The sequence shown here is derived from an EMBL/GenBank/DDBJ whole genome shotgun (WGS) entry which is preliminary data.</text>
</comment>
<dbReference type="Proteomes" id="UP001065047">
    <property type="component" value="Unassembled WGS sequence"/>
</dbReference>
<keyword evidence="1" id="KW-1133">Transmembrane helix</keyword>
<keyword evidence="3" id="KW-1185">Reference proteome</keyword>
<gene>
    <name evidence="2" type="ORF">AA14337_1602</name>
</gene>
<evidence type="ECO:0000313" key="3">
    <source>
        <dbReference type="Proteomes" id="UP001065047"/>
    </source>
</evidence>
<keyword evidence="1" id="KW-0472">Membrane</keyword>
<accession>A0ABQ0PSR7</accession>
<organism evidence="2 3">
    <name type="scientific">Acetobacter malorum DSM 14337</name>
    <dbReference type="NCBI Taxonomy" id="1307910"/>
    <lineage>
        <taxon>Bacteria</taxon>
        <taxon>Pseudomonadati</taxon>
        <taxon>Pseudomonadota</taxon>
        <taxon>Alphaproteobacteria</taxon>
        <taxon>Acetobacterales</taxon>
        <taxon>Acetobacteraceae</taxon>
        <taxon>Acetobacter</taxon>
    </lineage>
</organism>
<keyword evidence="1" id="KW-0812">Transmembrane</keyword>
<reference evidence="2" key="1">
    <citation type="submission" date="2013-04" db="EMBL/GenBank/DDBJ databases">
        <title>The genome sequencing project of 58 acetic acid bacteria.</title>
        <authorList>
            <person name="Okamoto-Kainuma A."/>
            <person name="Ishikawa M."/>
            <person name="Umino S."/>
            <person name="Koizumi Y."/>
            <person name="Shiwa Y."/>
            <person name="Yoshikawa H."/>
            <person name="Matsutani M."/>
            <person name="Matsushita K."/>
        </authorList>
    </citation>
    <scope>NUCLEOTIDE SEQUENCE</scope>
    <source>
        <strain evidence="2">DSM 14337</strain>
    </source>
</reference>
<sequence>MVIAFCLASYAPNILVVETSSPYRTLVGVESILAVLFLNGIFNIFSRFISLHKYFCLFFVSGIAFSAIWNINYYIIDVQQHQLSDLAAAFKSVPRGRTIDFDIRGINGNIYSHFSQYEYGAISLGNAWTPKGMAMDIIKNNGLNDIKMTDGILVSDPGNKNIYYIKMSEIKNMTY</sequence>